<organism evidence="2 3">
    <name type="scientific">Blautia luti</name>
    <dbReference type="NCBI Taxonomy" id="89014"/>
    <lineage>
        <taxon>Bacteria</taxon>
        <taxon>Bacillati</taxon>
        <taxon>Bacillota</taxon>
        <taxon>Clostridia</taxon>
        <taxon>Lachnospirales</taxon>
        <taxon>Lachnospiraceae</taxon>
        <taxon>Blautia</taxon>
    </lineage>
</organism>
<feature type="signal peptide" evidence="1">
    <location>
        <begin position="1"/>
        <end position="23"/>
    </location>
</feature>
<evidence type="ECO:0000256" key="1">
    <source>
        <dbReference type="SAM" id="SignalP"/>
    </source>
</evidence>
<keyword evidence="3" id="KW-1185">Reference proteome</keyword>
<gene>
    <name evidence="2" type="ORF">RSSSTS7063_01437</name>
</gene>
<dbReference type="Proteomes" id="UP000408482">
    <property type="component" value="Unassembled WGS sequence"/>
</dbReference>
<reference evidence="2 3" key="1">
    <citation type="submission" date="2019-07" db="EMBL/GenBank/DDBJ databases">
        <authorList>
            <person name="Hibberd C M."/>
            <person name="Gehrig L. J."/>
            <person name="Chang H.-W."/>
            <person name="Venkatesh S."/>
        </authorList>
    </citation>
    <scope>NUCLEOTIDE SEQUENCE [LARGE SCALE GENOMIC DNA]</scope>
    <source>
        <strain evidence="2">Blautia_luti_SSTS_Bg7063</strain>
    </source>
</reference>
<dbReference type="RefSeq" id="WP_144095687.1">
    <property type="nucleotide sequence ID" value="NZ_CABHMX010000089.1"/>
</dbReference>
<feature type="chain" id="PRO_5022111586" evidence="1">
    <location>
        <begin position="24"/>
        <end position="369"/>
    </location>
</feature>
<dbReference type="EMBL" id="CABHNW010000173">
    <property type="protein sequence ID" value="VUX40826.1"/>
    <property type="molecule type" value="Genomic_DNA"/>
</dbReference>
<evidence type="ECO:0000313" key="2">
    <source>
        <dbReference type="EMBL" id="VUX40826.1"/>
    </source>
</evidence>
<name>A0A564W7H3_9FIRM</name>
<evidence type="ECO:0000313" key="3">
    <source>
        <dbReference type="Proteomes" id="UP000408482"/>
    </source>
</evidence>
<dbReference type="AlphaFoldDB" id="A0A564W7H3"/>
<protein>
    <submittedName>
        <fullName evidence="2">Uncharacterized protein</fullName>
    </submittedName>
</protein>
<proteinExistence type="predicted"/>
<sequence length="369" mass="39383">MKRKLLLALIAAMTVSMSVPVFAAPSIGQYVEKTTKNTTGLSGSQKLVVENLDTSIVKNETAKAAIDEFSNSNEKNKLEKLLVDLGVDTTKPVPTDNGGTASPVYYEPATPAFNLAISETDKLKYELTGSITTTLTVESLKGKDKDNILIMVTDADGKVHYITPDALDPETGELTATFTALGTVIILEKAPIVSKNLESDKYENEKVKAAAEQFKSAEEGTAVSDIFAAAGVEGTTVKDQNGEDVDISQYKTCGSLAEVAMKLGDEYFTNAECQFEGTVQMDLEQVDYKALLKSAGIDENTSDEDLLNVEEFEAPDYVLAQLNAVSGEASVSTGLKFGFEKVEGSDRPVLVIKGTFNGLGPVALASKAE</sequence>
<accession>A0A564W7H3</accession>
<keyword evidence="1" id="KW-0732">Signal</keyword>